<proteinExistence type="predicted"/>
<protein>
    <submittedName>
        <fullName evidence="2">Heme biosynthesis operon protein HemX</fullName>
    </submittedName>
</protein>
<dbReference type="InterPro" id="IPR007470">
    <property type="entry name" value="HemX"/>
</dbReference>
<evidence type="ECO:0000256" key="1">
    <source>
        <dbReference type="SAM" id="MobiDB-lite"/>
    </source>
</evidence>
<dbReference type="AlphaFoldDB" id="A0AA91Z713"/>
<feature type="compositionally biased region" description="Low complexity" evidence="1">
    <location>
        <begin position="120"/>
        <end position="134"/>
    </location>
</feature>
<sequence>MKPTDQNNNSGKDEQDIPTTGPLGAPPTSDPASDPASDSASKPASDSAFAAKPAKPLGGEQTAKPETQPKASTEPSTSAASAATATGAPSLSSGVDRPGTDKTGTSKPLSEPTVSDSFKSKTTAGSASSKTTPPGGAPPKPPAKTAGPGRGLSGLALLVALAALGLSAWQWYQADQRQLEGATLAEQVAQLQSAQQQQQQAFDQRLEGLPNADEWQQVERLSAEMQRSQQAISQRLDTLQGDAQSDWKLAEAEYLVRLASLRLLASQDVTSARELLTAVDGILRAQPDSGVFAVREQLAQFQGELRALPEIDRAGVFLRLAAMSEQVERLVALPVPVFDPEEVSVEEEYEDRLARRTRAERVLMRLERYVRVDFQRGKVITPLLDEAELQRVQRTLQLTMEQAQWAALRGEQEVYETSLEQADSILRRYFEMENPQVQAMQGQIESLAEENVSLEPPDLSPLEQGLAAYIQSRRAPATGNGEASE</sequence>
<dbReference type="Proteomes" id="UP000243750">
    <property type="component" value="Unassembled WGS sequence"/>
</dbReference>
<evidence type="ECO:0000313" key="2">
    <source>
        <dbReference type="EMBL" id="PCD00111.1"/>
    </source>
</evidence>
<gene>
    <name evidence="2" type="ORF">CO192_07150</name>
    <name evidence="3" type="ORF">EAO82_20760</name>
</gene>
<dbReference type="Proteomes" id="UP000344571">
    <property type="component" value="Chromosome"/>
</dbReference>
<dbReference type="RefSeq" id="WP_096345933.1">
    <property type="nucleotide sequence ID" value="NZ_CP033116.1"/>
</dbReference>
<dbReference type="PANTHER" id="PTHR38043">
    <property type="entry name" value="PROTEIN HEMX"/>
    <property type="match status" value="1"/>
</dbReference>
<feature type="region of interest" description="Disordered" evidence="1">
    <location>
        <begin position="1"/>
        <end position="148"/>
    </location>
</feature>
<feature type="compositionally biased region" description="Polar residues" evidence="1">
    <location>
        <begin position="102"/>
        <end position="117"/>
    </location>
</feature>
<organism evidence="2 4">
    <name type="scientific">Halopseudomonas pelagia</name>
    <dbReference type="NCBI Taxonomy" id="553151"/>
    <lineage>
        <taxon>Bacteria</taxon>
        <taxon>Pseudomonadati</taxon>
        <taxon>Pseudomonadota</taxon>
        <taxon>Gammaproteobacteria</taxon>
        <taxon>Pseudomonadales</taxon>
        <taxon>Pseudomonadaceae</taxon>
        <taxon>Halopseudomonas</taxon>
    </lineage>
</organism>
<keyword evidence="5" id="KW-1185">Reference proteome</keyword>
<feature type="compositionally biased region" description="Polar residues" evidence="1">
    <location>
        <begin position="1"/>
        <end position="10"/>
    </location>
</feature>
<dbReference type="Pfam" id="PF04375">
    <property type="entry name" value="HemX"/>
    <property type="match status" value="1"/>
</dbReference>
<feature type="compositionally biased region" description="Low complexity" evidence="1">
    <location>
        <begin position="71"/>
        <end position="94"/>
    </location>
</feature>
<reference evidence="2 4" key="1">
    <citation type="submission" date="2017-09" db="EMBL/GenBank/DDBJ databases">
        <title>Bacterial and phytoplankton interrelationship in Kongsfjorden, an Arctic fjord.</title>
        <authorList>
            <person name="Sinha R."/>
            <person name="Krishnan K."/>
        </authorList>
    </citation>
    <scope>NUCLEOTIDE SEQUENCE [LARGE SCALE GENOMIC DNA]</scope>
    <source>
        <strain evidence="2 4">58</strain>
    </source>
</reference>
<accession>A0AA91Z713</accession>
<dbReference type="EMBL" id="NWMT01000070">
    <property type="protein sequence ID" value="PCD00111.1"/>
    <property type="molecule type" value="Genomic_DNA"/>
</dbReference>
<evidence type="ECO:0000313" key="3">
    <source>
        <dbReference type="EMBL" id="QFY58570.1"/>
    </source>
</evidence>
<dbReference type="EMBL" id="CP033116">
    <property type="protein sequence ID" value="QFY58570.1"/>
    <property type="molecule type" value="Genomic_DNA"/>
</dbReference>
<evidence type="ECO:0000313" key="5">
    <source>
        <dbReference type="Proteomes" id="UP000344571"/>
    </source>
</evidence>
<dbReference type="PANTHER" id="PTHR38043:SF1">
    <property type="entry name" value="PROTEIN HEMX"/>
    <property type="match status" value="1"/>
</dbReference>
<name>A0AA91Z713_9GAMM</name>
<evidence type="ECO:0000313" key="4">
    <source>
        <dbReference type="Proteomes" id="UP000243750"/>
    </source>
</evidence>
<feature type="compositionally biased region" description="Low complexity" evidence="1">
    <location>
        <begin position="30"/>
        <end position="56"/>
    </location>
</feature>
<reference evidence="3 5" key="2">
    <citation type="submission" date="2018-10" db="EMBL/GenBank/DDBJ databases">
        <title>Complete genome sequence of Pseudomonas pelagia strain Kongs-67.</title>
        <authorList>
            <person name="Sinha R.K."/>
            <person name="Krishnan K."/>
        </authorList>
    </citation>
    <scope>NUCLEOTIDE SEQUENCE [LARGE SCALE GENOMIC DNA]</scope>
    <source>
        <strain evidence="3 5">Kongs-67</strain>
    </source>
</reference>